<gene>
    <name evidence="3" type="ORF">EA660_19105</name>
</gene>
<feature type="transmembrane region" description="Helical" evidence="2">
    <location>
        <begin position="15"/>
        <end position="46"/>
    </location>
</feature>
<evidence type="ECO:0000313" key="4">
    <source>
        <dbReference type="Proteomes" id="UP000292627"/>
    </source>
</evidence>
<protein>
    <submittedName>
        <fullName evidence="3">Chloride channel protein</fullName>
    </submittedName>
</protein>
<feature type="region of interest" description="Disordered" evidence="1">
    <location>
        <begin position="55"/>
        <end position="89"/>
    </location>
</feature>
<reference evidence="3 4" key="1">
    <citation type="submission" date="2019-02" db="EMBL/GenBank/DDBJ databases">
        <title>WGS of Pseudoxanthomonas species novum from clinical isolates.</title>
        <authorList>
            <person name="Bernier A.-M."/>
            <person name="Bernard K."/>
            <person name="Vachon A."/>
        </authorList>
    </citation>
    <scope>NUCLEOTIDE SEQUENCE [LARGE SCALE GENOMIC DNA]</scope>
    <source>
        <strain evidence="3 4">NML171200</strain>
    </source>
</reference>
<dbReference type="Proteomes" id="UP000292627">
    <property type="component" value="Unassembled WGS sequence"/>
</dbReference>
<evidence type="ECO:0000256" key="2">
    <source>
        <dbReference type="SAM" id="Phobius"/>
    </source>
</evidence>
<dbReference type="AlphaFoldDB" id="A0A4Q8L4C8"/>
<accession>A0A4Q8L4C8</accession>
<comment type="caution">
    <text evidence="3">The sequence shown here is derived from an EMBL/GenBank/DDBJ whole genome shotgun (WGS) entry which is preliminary data.</text>
</comment>
<keyword evidence="2" id="KW-0472">Membrane</keyword>
<dbReference type="RefSeq" id="WP_130553033.1">
    <property type="nucleotide sequence ID" value="NZ_SHMC01000011.1"/>
</dbReference>
<evidence type="ECO:0000256" key="1">
    <source>
        <dbReference type="SAM" id="MobiDB-lite"/>
    </source>
</evidence>
<proteinExistence type="predicted"/>
<dbReference type="EMBL" id="SHMC01000011">
    <property type="protein sequence ID" value="TAA20138.1"/>
    <property type="molecule type" value="Genomic_DNA"/>
</dbReference>
<feature type="compositionally biased region" description="Polar residues" evidence="1">
    <location>
        <begin position="56"/>
        <end position="71"/>
    </location>
</feature>
<dbReference type="OrthoDB" id="5988383at2"/>
<keyword evidence="2" id="KW-0812">Transmembrane</keyword>
<evidence type="ECO:0000313" key="3">
    <source>
        <dbReference type="EMBL" id="TAA20138.1"/>
    </source>
</evidence>
<sequence length="115" mass="12675">MNYRYQPTRGPHDGLWWQIALGVFVGQLMSAAVAGVAFLVLASFAASQAEDAAKQLSRQLQQATRQAQSAVPPTPGFTPPQARTKRPLAEDERCIGGRRLKRLPNGWQDLPYEPC</sequence>
<keyword evidence="2" id="KW-1133">Transmembrane helix</keyword>
<name>A0A4Q8L4C8_9GAMM</name>
<organism evidence="3 4">
    <name type="scientific">Pseudoxanthomonas winnipegensis</name>
    <dbReference type="NCBI Taxonomy" id="2480810"/>
    <lineage>
        <taxon>Bacteria</taxon>
        <taxon>Pseudomonadati</taxon>
        <taxon>Pseudomonadota</taxon>
        <taxon>Gammaproteobacteria</taxon>
        <taxon>Lysobacterales</taxon>
        <taxon>Lysobacteraceae</taxon>
        <taxon>Pseudoxanthomonas</taxon>
    </lineage>
</organism>